<dbReference type="Pfam" id="PF23229">
    <property type="entry name" value="DUF7067"/>
    <property type="match status" value="2"/>
</dbReference>
<evidence type="ECO:0000256" key="1">
    <source>
        <dbReference type="ARBA" id="ARBA00001946"/>
    </source>
</evidence>
<keyword evidence="8" id="KW-0067">ATP-binding</keyword>
<organism evidence="16 17">
    <name type="scientific">Coccomyxa subellipsoidea</name>
    <dbReference type="NCBI Taxonomy" id="248742"/>
    <lineage>
        <taxon>Eukaryota</taxon>
        <taxon>Viridiplantae</taxon>
        <taxon>Chlorophyta</taxon>
        <taxon>core chlorophytes</taxon>
        <taxon>Trebouxiophyceae</taxon>
        <taxon>Trebouxiophyceae incertae sedis</taxon>
        <taxon>Coccomyxaceae</taxon>
        <taxon>Coccomyxa</taxon>
    </lineage>
</organism>
<dbReference type="Pfam" id="PF23166">
    <property type="entry name" value="Ig_N_CWD1"/>
    <property type="match status" value="2"/>
</dbReference>
<evidence type="ECO:0000256" key="8">
    <source>
        <dbReference type="ARBA" id="ARBA00022840"/>
    </source>
</evidence>
<comment type="cofactor">
    <cofactor evidence="1">
        <name>Mg(2+)</name>
        <dbReference type="ChEBI" id="CHEBI:18420"/>
    </cofactor>
</comment>
<evidence type="ECO:0000313" key="16">
    <source>
        <dbReference type="EMBL" id="KAK9909282.1"/>
    </source>
</evidence>
<dbReference type="EMBL" id="JALJOT010000006">
    <property type="protein sequence ID" value="KAK9909282.1"/>
    <property type="molecule type" value="Genomic_DNA"/>
</dbReference>
<gene>
    <name evidence="16" type="ORF">WJX75_000005</name>
</gene>
<evidence type="ECO:0000259" key="15">
    <source>
        <dbReference type="Pfam" id="PF23229"/>
    </source>
</evidence>
<dbReference type="InterPro" id="IPR013815">
    <property type="entry name" value="ATP_grasp_subdomain_1"/>
</dbReference>
<keyword evidence="10" id="KW-0119">Carbohydrate metabolism</keyword>
<dbReference type="Pfam" id="PF22973">
    <property type="entry name" value="GWD1_pHisD"/>
    <property type="match status" value="1"/>
</dbReference>
<dbReference type="SUPFAM" id="SSF56059">
    <property type="entry name" value="Glutathione synthetase ATP-binding domain-like"/>
    <property type="match status" value="1"/>
</dbReference>
<dbReference type="Gene3D" id="3.30.470.20">
    <property type="entry name" value="ATP-grasp fold, B domain"/>
    <property type="match status" value="1"/>
</dbReference>
<evidence type="ECO:0008006" key="18">
    <source>
        <dbReference type="Google" id="ProtNLM"/>
    </source>
</evidence>
<comment type="caution">
    <text evidence="16">The sequence shown here is derived from an EMBL/GenBank/DDBJ whole genome shotgun (WGS) entry which is preliminary data.</text>
</comment>
<feature type="domain" description="Alpha-glucan water dikinase-like N-terminal Ig-like" evidence="14">
    <location>
        <begin position="409"/>
        <end position="545"/>
    </location>
</feature>
<name>A0ABR2YQP5_9CHLO</name>
<dbReference type="InterPro" id="IPR054481">
    <property type="entry name" value="GWD1_pHisD"/>
</dbReference>
<accession>A0ABR2YQP5</accession>
<evidence type="ECO:0000313" key="17">
    <source>
        <dbReference type="Proteomes" id="UP001491310"/>
    </source>
</evidence>
<evidence type="ECO:0000256" key="11">
    <source>
        <dbReference type="SAM" id="MobiDB-lite"/>
    </source>
</evidence>
<dbReference type="PANTHER" id="PTHR46999">
    <property type="entry name" value="ALPHA-GLUCAN WATER DIKINASE 1, CHLOROPLASTIC-RELATED"/>
    <property type="match status" value="1"/>
</dbReference>
<keyword evidence="9" id="KW-0460">Magnesium</keyword>
<feature type="domain" description="Alpha-glucan water dikinase phosphohistidine-like" evidence="13">
    <location>
        <begin position="994"/>
        <end position="1108"/>
    </location>
</feature>
<dbReference type="Gene3D" id="3.30.1490.20">
    <property type="entry name" value="ATP-grasp fold, A domain"/>
    <property type="match status" value="2"/>
</dbReference>
<protein>
    <recommendedName>
        <fullName evidence="18">Pyruvate phosphate dikinase AMP/ATP-binding domain-containing protein</fullName>
    </recommendedName>
</protein>
<evidence type="ECO:0000256" key="2">
    <source>
        <dbReference type="ARBA" id="ARBA00007837"/>
    </source>
</evidence>
<dbReference type="InterPro" id="IPR056301">
    <property type="entry name" value="GWD-like_N_Ig"/>
</dbReference>
<keyword evidence="4" id="KW-0808">Transferase</keyword>
<evidence type="ECO:0000256" key="3">
    <source>
        <dbReference type="ARBA" id="ARBA00011738"/>
    </source>
</evidence>
<reference evidence="16 17" key="1">
    <citation type="journal article" date="2024" name="Nat. Commun.">
        <title>Phylogenomics reveals the evolutionary origins of lichenization in chlorophyte algae.</title>
        <authorList>
            <person name="Puginier C."/>
            <person name="Libourel C."/>
            <person name="Otte J."/>
            <person name="Skaloud P."/>
            <person name="Haon M."/>
            <person name="Grisel S."/>
            <person name="Petersen M."/>
            <person name="Berrin J.G."/>
            <person name="Delaux P.M."/>
            <person name="Dal Grande F."/>
            <person name="Keller J."/>
        </authorList>
    </citation>
    <scope>NUCLEOTIDE SEQUENCE [LARGE SCALE GENOMIC DNA]</scope>
    <source>
        <strain evidence="16 17">SAG 216-7</strain>
    </source>
</reference>
<sequence>MRTKIDMGIYPVVHQAQRGLRVTVRAVAAPEQLNVVYEKTFPLDSDNNVQVQLEGGDGGDQTVRLFTTLPGKILLHWGVEGGANYQGGWRLPGGEAWPEGTVKYKDRALQTPWKKTDGGQELTLHLRGPEASDYLNFVIKDESTGTWYDQFGSNFKVALRLALTSQAFDEDDDAPPGLPDSELPELPGELCGIWSYIKWETAGCPQRNQQEADEEYQKAIQELQSYLRKGIQLDELWRVARGEIQYKDFSSSQTGNGATAAPPSIPEELVGIQAYLLWEKAGKPDGADFAGDARKTLEAQLASGMSVEQLEKALKAPSPQPQEAPPQQEEAPPQQEEVPQPEPKGEAPPAQEPSGKTELGESIGVKVINPLDFVKTAPPLLSQAKKKAPERALGSLEDAAARDETCVWQRTYNMGNKAEMLVAVRAPEGKKGPIQVTLTTDLPTDAFLHWGIKRGGGSDWLAPEKEIWPAESAVAEANAAALDSPFLESNDPDMQDITVGSDKVKLKRIKLDIPAGHDLSGLTFVIRSGDSTAWWRDGGSNYNVPVPGAGAAVGQDNVLAGFEDDLSRTIVDLEINADQWTLMHRYNKAAELIEQVLQGPGEDVTDAMARIYVWLRYSSSRQLTWQRNYNTQPRILGEAQKRLTDTIAKAHGKTGGEAQEWVRAMLGTVGRGGNAQAVRDEILNIMHRNNIGEKRGTWMEDWHQKLHNNTTPDDVAICEAFIAFLEASGDNGVYWRVLSDAGITRERLESFDRPIKVEPEDYPDKRDALISEFRNYLSILKAVHSGADLQASAKGASGELPQGAKEHLGYVLTHAQDHIILPLMENAVEARTELQPHIAGHRDLLYLDLALENVVRGAAERGSGAAGANASALVGPLLQNLVLSTGDNEELCYCLKAWQALPSSLRRGGYPSKEDALKASAVVDRIRRALATTSDNVSSRIGPIAKSFGKAFGVDDWYVELFAEEVVRGGPAFAVSLVLSALEPALRAAAELGAWQIISPVNALGRVVVVGGLHEVQDKRYEEPTVLLAKRVTGEEEVPEGCVAVVTPDAPDVLSHVSVRARNMRVLFAICHEEQPLKDIEALDGKAIYLETTAAGGVTWEEVEEAQLKEGPGGGSTAEPRKKLSIKIPKWCGKWVVSMDEYKDGVVGAKSKNLAGMRGKLPDVIKLPPSVTVPFGSFEEALKAKENSDVSKRLEAAIKDIPSSHAEEKLSKCRDIVMEVAVPQQLQEELKAAMEKAGIPVPETEERWQQALAALKGVWASKYNERALLSMRKVGLDFRDLRMAVLVQRVVPAAYAFVIHTHNPSTGAADEVYAEVVAGLGESIVSGLVPGSALGCVAKKSDLGNPQVEMYPSKSDGMFVPESLIFRSDSNGEDLEGYAGAGLYDSITMDTTELRKVDYASDKLIADEGFRKDLLRRIAETGVAIEDALGSAQDVEGCVEADGSITVVQTRPQM</sequence>
<proteinExistence type="inferred from homology"/>
<feature type="domain" description="Pyruvate phosphate dikinase AMP/ATP-binding" evidence="12">
    <location>
        <begin position="1249"/>
        <end position="1453"/>
    </location>
</feature>
<evidence type="ECO:0000259" key="13">
    <source>
        <dbReference type="Pfam" id="PF22973"/>
    </source>
</evidence>
<evidence type="ECO:0000259" key="12">
    <source>
        <dbReference type="Pfam" id="PF01326"/>
    </source>
</evidence>
<dbReference type="InterPro" id="IPR055495">
    <property type="entry name" value="CWD_DUF7067"/>
</dbReference>
<dbReference type="Pfam" id="PF01326">
    <property type="entry name" value="PPDK_N"/>
    <property type="match status" value="1"/>
</dbReference>
<evidence type="ECO:0000256" key="10">
    <source>
        <dbReference type="ARBA" id="ARBA00023277"/>
    </source>
</evidence>
<keyword evidence="5" id="KW-0479">Metal-binding</keyword>
<feature type="domain" description="DUF7067" evidence="15">
    <location>
        <begin position="267"/>
        <end position="315"/>
    </location>
</feature>
<evidence type="ECO:0000256" key="6">
    <source>
        <dbReference type="ARBA" id="ARBA00022741"/>
    </source>
</evidence>
<evidence type="ECO:0000259" key="14">
    <source>
        <dbReference type="Pfam" id="PF23166"/>
    </source>
</evidence>
<keyword evidence="7" id="KW-0418">Kinase</keyword>
<evidence type="ECO:0000256" key="5">
    <source>
        <dbReference type="ARBA" id="ARBA00022723"/>
    </source>
</evidence>
<dbReference type="PANTHER" id="PTHR46999:SF1">
    <property type="entry name" value="ALPHA-GLUCAN WATER DIKINASE 1, CHLOROPLASTIC"/>
    <property type="match status" value="1"/>
</dbReference>
<evidence type="ECO:0000256" key="4">
    <source>
        <dbReference type="ARBA" id="ARBA00022679"/>
    </source>
</evidence>
<keyword evidence="17" id="KW-1185">Reference proteome</keyword>
<feature type="compositionally biased region" description="Low complexity" evidence="11">
    <location>
        <begin position="325"/>
        <end position="338"/>
    </location>
</feature>
<evidence type="ECO:0000256" key="9">
    <source>
        <dbReference type="ARBA" id="ARBA00022842"/>
    </source>
</evidence>
<feature type="region of interest" description="Disordered" evidence="11">
    <location>
        <begin position="312"/>
        <end position="357"/>
    </location>
</feature>
<keyword evidence="6" id="KW-0547">Nucleotide-binding</keyword>
<dbReference type="Proteomes" id="UP001491310">
    <property type="component" value="Unassembled WGS sequence"/>
</dbReference>
<feature type="domain" description="DUF7067" evidence="15">
    <location>
        <begin position="189"/>
        <end position="238"/>
    </location>
</feature>
<dbReference type="InterPro" id="IPR002192">
    <property type="entry name" value="PPDK_AMP/ATP-bd"/>
</dbReference>
<evidence type="ECO:0000256" key="7">
    <source>
        <dbReference type="ARBA" id="ARBA00022777"/>
    </source>
</evidence>
<comment type="subunit">
    <text evidence="3">Homodimer.</text>
</comment>
<feature type="domain" description="Alpha-glucan water dikinase-like N-terminal Ig-like" evidence="14">
    <location>
        <begin position="38"/>
        <end position="159"/>
    </location>
</feature>
<comment type="similarity">
    <text evidence="2">Belongs to the PEP-utilizing enzyme family.</text>
</comment>